<dbReference type="eggNOG" id="COG4193">
    <property type="taxonomic scope" value="Bacteria"/>
</dbReference>
<evidence type="ECO:0000313" key="6">
    <source>
        <dbReference type="EMBL" id="KEK18029.1"/>
    </source>
</evidence>
<feature type="repeat" description="Cell wall-binding" evidence="3">
    <location>
        <begin position="79"/>
        <end position="98"/>
    </location>
</feature>
<dbReference type="PANTHER" id="PTHR33308">
    <property type="entry name" value="PEPTIDOGLYCAN HYDROLASE FLGJ"/>
    <property type="match status" value="1"/>
</dbReference>
<dbReference type="AlphaFoldDB" id="A0A073JSI3"/>
<dbReference type="Gene3D" id="1.10.530.10">
    <property type="match status" value="1"/>
</dbReference>
<feature type="signal peptide" evidence="4">
    <location>
        <begin position="1"/>
        <end position="23"/>
    </location>
</feature>
<dbReference type="Gene3D" id="2.10.270.10">
    <property type="entry name" value="Cholin Binding"/>
    <property type="match status" value="4"/>
</dbReference>
<sequence>MFKKAIAFVLASSIVSIPVNSYAEVSADKTNTLEISSKQAGWVQKNNNWYYFNPDGTFKTGWATIENTYYYFQNDGKMKTGWLSYNGSWYYLNKNGAMHTGWLQLGDSWYYMQKDGAMRTGWLSYNGAWYYLNNNGEMYTGWLSYNGAWYYLNNNGGMHTGWLQLDNTWYYLQNNGEMHTGWLQLGNTWYYLQGNGKMHTGWLPSYGSWYYLNHNGAMHTGWLQLDNTWYYINDQGIMHTGWLQLGDTWYYFQYSGTMQTGLTTIGAYEYYFAENGEWRPDNHITAASYVDLDLTLASTITGKEIDNFIAKYHPDSPLIGHGQDFVNAQTNHGVSALYLAAHAILESAYGKSEIAYRKHNLFGLRAYDRDPFKHAKYLPTFGDSIAYNANYVREFYLEADGKYYNGPTLVGMNVMYASDKEWGTKIASIMERMKPYKATDYRFAKQLKQNPEILNVNALGEEIPYTTYAANSVASVRSAGAYYQVPYPFNYTIKSSDVDVKENKVGTLTAGASITVYREDPNGFVEFSFTADGTKYWTMKSNLSM</sequence>
<evidence type="ECO:0000259" key="5">
    <source>
        <dbReference type="SMART" id="SM00047"/>
    </source>
</evidence>
<accession>A0A073JSI3</accession>
<evidence type="ECO:0000256" key="2">
    <source>
        <dbReference type="ARBA" id="ARBA00022801"/>
    </source>
</evidence>
<feature type="repeat" description="Cell wall-binding" evidence="3">
    <location>
        <begin position="199"/>
        <end position="218"/>
    </location>
</feature>
<feature type="repeat" description="Cell wall-binding" evidence="3">
    <location>
        <begin position="59"/>
        <end position="78"/>
    </location>
</feature>
<feature type="repeat" description="Cell wall-binding" evidence="3">
    <location>
        <begin position="219"/>
        <end position="238"/>
    </location>
</feature>
<dbReference type="PROSITE" id="PS51170">
    <property type="entry name" value="CW"/>
    <property type="match status" value="11"/>
</dbReference>
<name>A0A073JSI3_9BACI</name>
<feature type="repeat" description="Cell wall-binding" evidence="3">
    <location>
        <begin position="159"/>
        <end position="178"/>
    </location>
</feature>
<proteinExistence type="predicted"/>
<comment type="caution">
    <text evidence="6">The sequence shown here is derived from an EMBL/GenBank/DDBJ whole genome shotgun (WGS) entry which is preliminary data.</text>
</comment>
<dbReference type="SMART" id="SM00047">
    <property type="entry name" value="LYZ2"/>
    <property type="match status" value="1"/>
</dbReference>
<feature type="repeat" description="Cell wall-binding" evidence="3">
    <location>
        <begin position="139"/>
        <end position="158"/>
    </location>
</feature>
<feature type="repeat" description="Cell wall-binding" evidence="3">
    <location>
        <begin position="99"/>
        <end position="118"/>
    </location>
</feature>
<keyword evidence="1" id="KW-0677">Repeat</keyword>
<evidence type="ECO:0000256" key="4">
    <source>
        <dbReference type="SAM" id="SignalP"/>
    </source>
</evidence>
<dbReference type="OrthoDB" id="9816557at2"/>
<feature type="repeat" description="Cell wall-binding" evidence="3">
    <location>
        <begin position="119"/>
        <end position="138"/>
    </location>
</feature>
<reference evidence="6 7" key="1">
    <citation type="submission" date="2014-06" db="EMBL/GenBank/DDBJ databases">
        <title>Draft genome sequence of Bacillus manliponensis JCM 15802 (MCCC 1A00708).</title>
        <authorList>
            <person name="Lai Q."/>
            <person name="Liu Y."/>
            <person name="Shao Z."/>
        </authorList>
    </citation>
    <scope>NUCLEOTIDE SEQUENCE [LARGE SCALE GENOMIC DNA]</scope>
    <source>
        <strain evidence="6 7">JCM 15802</strain>
    </source>
</reference>
<feature type="repeat" description="Cell wall-binding" evidence="3">
    <location>
        <begin position="239"/>
        <end position="258"/>
    </location>
</feature>
<feature type="repeat" description="Cell wall-binding" evidence="3">
    <location>
        <begin position="179"/>
        <end position="198"/>
    </location>
</feature>
<dbReference type="Pfam" id="PF19127">
    <property type="entry name" value="Choline_bind_3"/>
    <property type="match status" value="3"/>
</dbReference>
<evidence type="ECO:0000313" key="7">
    <source>
        <dbReference type="Proteomes" id="UP000027822"/>
    </source>
</evidence>
<dbReference type="EMBL" id="JOTN01000018">
    <property type="protein sequence ID" value="KEK18029.1"/>
    <property type="molecule type" value="Genomic_DNA"/>
</dbReference>
<dbReference type="GO" id="GO:0004040">
    <property type="term" value="F:amidase activity"/>
    <property type="evidence" value="ECO:0007669"/>
    <property type="project" value="InterPro"/>
</dbReference>
<keyword evidence="7" id="KW-1185">Reference proteome</keyword>
<dbReference type="PANTHER" id="PTHR33308:SF9">
    <property type="entry name" value="PEPTIDOGLYCAN HYDROLASE FLGJ"/>
    <property type="match status" value="1"/>
</dbReference>
<dbReference type="InterPro" id="IPR051056">
    <property type="entry name" value="Glycosyl_Hydrolase_73"/>
</dbReference>
<feature type="chain" id="PRO_5001692107" evidence="4">
    <location>
        <begin position="24"/>
        <end position="545"/>
    </location>
</feature>
<organism evidence="6 7">
    <name type="scientific">Bacillus manliponensis</name>
    <dbReference type="NCBI Taxonomy" id="574376"/>
    <lineage>
        <taxon>Bacteria</taxon>
        <taxon>Bacillati</taxon>
        <taxon>Bacillota</taxon>
        <taxon>Bacilli</taxon>
        <taxon>Bacillales</taxon>
        <taxon>Bacillaceae</taxon>
        <taxon>Bacillus</taxon>
        <taxon>Bacillus cereus group</taxon>
    </lineage>
</organism>
<dbReference type="InterPro" id="IPR002901">
    <property type="entry name" value="MGlyc_endo_b_GlcNAc-like_dom"/>
</dbReference>
<dbReference type="STRING" id="574376.BAMA_07530"/>
<dbReference type="Proteomes" id="UP000027822">
    <property type="component" value="Unassembled WGS sequence"/>
</dbReference>
<feature type="domain" description="Mannosyl-glycoprotein endo-beta-N-acetylglucosamidase-like" evidence="5">
    <location>
        <begin position="315"/>
        <end position="442"/>
    </location>
</feature>
<protein>
    <submittedName>
        <fullName evidence="6">N-acetylmuramoyl-L-alanine amidase</fullName>
    </submittedName>
</protein>
<dbReference type="Pfam" id="PF01473">
    <property type="entry name" value="Choline_bind_1"/>
    <property type="match status" value="3"/>
</dbReference>
<evidence type="ECO:0000256" key="3">
    <source>
        <dbReference type="PROSITE-ProRule" id="PRU00591"/>
    </source>
</evidence>
<dbReference type="eggNOG" id="COG5263">
    <property type="taxonomic scope" value="Bacteria"/>
</dbReference>
<keyword evidence="2" id="KW-0378">Hydrolase</keyword>
<keyword evidence="4" id="KW-0732">Signal</keyword>
<dbReference type="InterPro" id="IPR018337">
    <property type="entry name" value="Cell_wall/Cho-bd_repeat"/>
</dbReference>
<gene>
    <name evidence="6" type="ORF">BAMA_07530</name>
</gene>
<feature type="repeat" description="Cell wall-binding" evidence="3">
    <location>
        <begin position="39"/>
        <end position="58"/>
    </location>
</feature>
<dbReference type="Pfam" id="PF01832">
    <property type="entry name" value="Glucosaminidase"/>
    <property type="match status" value="1"/>
</dbReference>
<dbReference type="RefSeq" id="WP_034641925.1">
    <property type="nucleotide sequence ID" value="NZ_JOTN01000018.1"/>
</dbReference>
<dbReference type="SUPFAM" id="SSF69360">
    <property type="entry name" value="Cell wall binding repeat"/>
    <property type="match status" value="2"/>
</dbReference>
<dbReference type="Gene3D" id="2.10.270.20">
    <property type="match status" value="1"/>
</dbReference>
<evidence type="ECO:0000256" key="1">
    <source>
        <dbReference type="ARBA" id="ARBA00022737"/>
    </source>
</evidence>